<keyword evidence="2" id="KW-1185">Reference proteome</keyword>
<comment type="caution">
    <text evidence="1">The sequence shown here is derived from an EMBL/GenBank/DDBJ whole genome shotgun (WGS) entry which is preliminary data.</text>
</comment>
<dbReference type="AlphaFoldDB" id="A0AB35U4N2"/>
<evidence type="ECO:0000313" key="1">
    <source>
        <dbReference type="EMBL" id="MDX8419815.1"/>
    </source>
</evidence>
<dbReference type="EMBL" id="JALBUR010000014">
    <property type="protein sequence ID" value="MDX8419815.1"/>
    <property type="molecule type" value="Genomic_DNA"/>
</dbReference>
<evidence type="ECO:0000313" key="2">
    <source>
        <dbReference type="Proteomes" id="UP001286174"/>
    </source>
</evidence>
<name>A0AB35U4N2_9FIRM</name>
<reference evidence="1 2" key="1">
    <citation type="submission" date="2022-03" db="EMBL/GenBank/DDBJ databases">
        <title>Novel taxa within the pig intestine.</title>
        <authorList>
            <person name="Wylensek D."/>
            <person name="Bishof K."/>
            <person name="Afrizal A."/>
            <person name="Clavel T."/>
        </authorList>
    </citation>
    <scope>NUCLEOTIDE SEQUENCE [LARGE SCALE GENOMIC DNA]</scope>
    <source>
        <strain evidence="1 2">CLA-KB-P133</strain>
    </source>
</reference>
<organism evidence="1 2">
    <name type="scientific">Grylomicrobium aquisgranensis</name>
    <dbReference type="NCBI Taxonomy" id="2926318"/>
    <lineage>
        <taxon>Bacteria</taxon>
        <taxon>Bacillati</taxon>
        <taxon>Bacillota</taxon>
        <taxon>Erysipelotrichia</taxon>
        <taxon>Erysipelotrichales</taxon>
        <taxon>Erysipelotrichaceae</taxon>
        <taxon>Grylomicrobium</taxon>
    </lineage>
</organism>
<gene>
    <name evidence="1" type="ORF">MOZ60_06865</name>
</gene>
<sequence length="96" mass="10573">MHGDAGRISLNGAGYRRFAVFGRNSNRLESTIVHGQNTRSVDAFFNVGMIRNILWLTKQATDKTDVVNIEVHQGTTGFMGIKDWQSCAGFEGIIAV</sequence>
<proteinExistence type="predicted"/>
<dbReference type="Proteomes" id="UP001286174">
    <property type="component" value="Unassembled WGS sequence"/>
</dbReference>
<accession>A0AB35U4N2</accession>
<protein>
    <submittedName>
        <fullName evidence="1">Uncharacterized protein</fullName>
    </submittedName>
</protein>